<feature type="transmembrane region" description="Helical" evidence="8">
    <location>
        <begin position="323"/>
        <end position="341"/>
    </location>
</feature>
<evidence type="ECO:0000256" key="1">
    <source>
        <dbReference type="ARBA" id="ARBA00004127"/>
    </source>
</evidence>
<evidence type="ECO:0000256" key="7">
    <source>
        <dbReference type="ARBA" id="ARBA00023136"/>
    </source>
</evidence>
<reference evidence="9 10" key="1">
    <citation type="submission" date="2023-02" db="EMBL/GenBank/DDBJ databases">
        <title>LHISI_Scaffold_Assembly.</title>
        <authorList>
            <person name="Stuart O.P."/>
            <person name="Cleave R."/>
            <person name="Magrath M.J.L."/>
            <person name="Mikheyev A.S."/>
        </authorList>
    </citation>
    <scope>NUCLEOTIDE SEQUENCE [LARGE SCALE GENOMIC DNA]</scope>
    <source>
        <strain evidence="9">Daus_M_001</strain>
        <tissue evidence="9">Leg muscle</tissue>
    </source>
</reference>
<feature type="transmembrane region" description="Helical" evidence="8">
    <location>
        <begin position="198"/>
        <end position="219"/>
    </location>
</feature>
<evidence type="ECO:0000256" key="6">
    <source>
        <dbReference type="ARBA" id="ARBA00022989"/>
    </source>
</evidence>
<evidence type="ECO:0000313" key="9">
    <source>
        <dbReference type="EMBL" id="KAJ8892815.1"/>
    </source>
</evidence>
<protein>
    <recommendedName>
        <fullName evidence="8">Post-GPI attachment to proteins factor 3</fullName>
    </recommendedName>
</protein>
<keyword evidence="5" id="KW-0732">Signal</keyword>
<feature type="transmembrane region" description="Helical" evidence="8">
    <location>
        <begin position="283"/>
        <end position="303"/>
    </location>
</feature>
<keyword evidence="3 8" id="KW-0337">GPI-anchor biosynthesis</keyword>
<organism evidence="9 10">
    <name type="scientific">Dryococelus australis</name>
    <dbReference type="NCBI Taxonomy" id="614101"/>
    <lineage>
        <taxon>Eukaryota</taxon>
        <taxon>Metazoa</taxon>
        <taxon>Ecdysozoa</taxon>
        <taxon>Arthropoda</taxon>
        <taxon>Hexapoda</taxon>
        <taxon>Insecta</taxon>
        <taxon>Pterygota</taxon>
        <taxon>Neoptera</taxon>
        <taxon>Polyneoptera</taxon>
        <taxon>Phasmatodea</taxon>
        <taxon>Verophasmatodea</taxon>
        <taxon>Anareolatae</taxon>
        <taxon>Phasmatidae</taxon>
        <taxon>Eurycanthinae</taxon>
        <taxon>Dryococelus</taxon>
    </lineage>
</organism>
<gene>
    <name evidence="9" type="ORF">PR048_005396</name>
</gene>
<proteinExistence type="inferred from homology"/>
<evidence type="ECO:0000256" key="5">
    <source>
        <dbReference type="ARBA" id="ARBA00022729"/>
    </source>
</evidence>
<evidence type="ECO:0000256" key="3">
    <source>
        <dbReference type="ARBA" id="ARBA00022502"/>
    </source>
</evidence>
<keyword evidence="7 8" id="KW-0472">Membrane</keyword>
<keyword evidence="6 8" id="KW-1133">Transmembrane helix</keyword>
<evidence type="ECO:0000256" key="4">
    <source>
        <dbReference type="ARBA" id="ARBA00022692"/>
    </source>
</evidence>
<feature type="transmembrane region" description="Helical" evidence="8">
    <location>
        <begin position="254"/>
        <end position="276"/>
    </location>
</feature>
<dbReference type="PANTHER" id="PTHR13148">
    <property type="entry name" value="PER1-RELATED"/>
    <property type="match status" value="1"/>
</dbReference>
<comment type="subcellular location">
    <subcellularLocation>
        <location evidence="1">Endomembrane system</location>
        <topology evidence="1">Multi-pass membrane protein</topology>
    </subcellularLocation>
    <subcellularLocation>
        <location evidence="8">Golgi apparatus membrane</location>
        <topology evidence="8">Multi-pass membrane protein</topology>
    </subcellularLocation>
</comment>
<accession>A0ABQ9I811</accession>
<dbReference type="Proteomes" id="UP001159363">
    <property type="component" value="Chromosome 2"/>
</dbReference>
<comment type="caution">
    <text evidence="9">The sequence shown here is derived from an EMBL/GenBank/DDBJ whole genome shotgun (WGS) entry which is preliminary data.</text>
</comment>
<evidence type="ECO:0000256" key="2">
    <source>
        <dbReference type="ARBA" id="ARBA00006387"/>
    </source>
</evidence>
<comment type="similarity">
    <text evidence="2 8">Belongs to the PGAP3 family.</text>
</comment>
<dbReference type="Pfam" id="PF04080">
    <property type="entry name" value="Per1"/>
    <property type="match status" value="1"/>
</dbReference>
<dbReference type="PANTHER" id="PTHR13148:SF0">
    <property type="entry name" value="POST-GPI ATTACHMENT TO PROTEINS FACTOR 3"/>
    <property type="match status" value="1"/>
</dbReference>
<feature type="transmembrane region" description="Helical" evidence="8">
    <location>
        <begin position="226"/>
        <end position="248"/>
    </location>
</feature>
<feature type="transmembrane region" description="Helical" evidence="8">
    <location>
        <begin position="137"/>
        <end position="156"/>
    </location>
</feature>
<evidence type="ECO:0000256" key="8">
    <source>
        <dbReference type="RuleBase" id="RU365066"/>
    </source>
</evidence>
<comment type="function">
    <text evidence="8">Involved in the lipid remodeling steps of GPI-anchor maturation.</text>
</comment>
<keyword evidence="8" id="KW-0333">Golgi apparatus</keyword>
<keyword evidence="10" id="KW-1185">Reference proteome</keyword>
<feature type="transmembrane region" description="Helical" evidence="8">
    <location>
        <begin position="168"/>
        <end position="186"/>
    </location>
</feature>
<dbReference type="EMBL" id="JARBHB010000002">
    <property type="protein sequence ID" value="KAJ8892815.1"/>
    <property type="molecule type" value="Genomic_DNA"/>
</dbReference>
<sequence>MGVLFGPFSPLPHPVAVGKITNKVDMGVKIEAIHLSLSFGCLCVLIERVVSSAGDQSPYYQKCVSKCTESNCSTDGWNFLSGVQPFYLQVTLWSCAEECQYNCMWKTVDAFMERKWDVPQFHGRWPFSRILGLQEPASVLFSFLNFCAHFYMLKVFRKEVPKSSPMFWLWHFYAAVCLNGWFWSCIFHTRDFPFTEKMDYFCAFSMVLCSFYCMCARILNGRSKCLLVLLAAFCFFIFLHHVTFMSWVKFDYGYNMMVNITVGIFNAVGWLSWSIYNREKMPYSSLCAYFIILVGICMLLELADFPPVFWYFDSHSLWHLSTAWLPFIFYKFLIHDCRYLLKQKYLDEKKTHVN</sequence>
<name>A0ABQ9I811_9NEOP</name>
<keyword evidence="4 8" id="KW-0812">Transmembrane</keyword>
<evidence type="ECO:0000313" key="10">
    <source>
        <dbReference type="Proteomes" id="UP001159363"/>
    </source>
</evidence>
<dbReference type="InterPro" id="IPR007217">
    <property type="entry name" value="Per1-like"/>
</dbReference>